<keyword evidence="1" id="KW-0805">Transcription regulation</keyword>
<feature type="domain" description="HTH tetR-type" evidence="6">
    <location>
        <begin position="24"/>
        <end position="84"/>
    </location>
</feature>
<dbReference type="Pfam" id="PF00440">
    <property type="entry name" value="TetR_N"/>
    <property type="match status" value="1"/>
</dbReference>
<dbReference type="PRINTS" id="PR00455">
    <property type="entry name" value="HTHTETR"/>
</dbReference>
<dbReference type="Gene3D" id="1.10.357.10">
    <property type="entry name" value="Tetracycline Repressor, domain 2"/>
    <property type="match status" value="1"/>
</dbReference>
<dbReference type="InterPro" id="IPR001647">
    <property type="entry name" value="HTH_TetR"/>
</dbReference>
<evidence type="ECO:0000259" key="6">
    <source>
        <dbReference type="PROSITE" id="PS50977"/>
    </source>
</evidence>
<keyword evidence="2 4" id="KW-0238">DNA-binding</keyword>
<dbReference type="Gene3D" id="1.10.10.60">
    <property type="entry name" value="Homeodomain-like"/>
    <property type="match status" value="1"/>
</dbReference>
<dbReference type="InterPro" id="IPR036271">
    <property type="entry name" value="Tet_transcr_reg_TetR-rel_C_sf"/>
</dbReference>
<reference evidence="8" key="1">
    <citation type="journal article" date="2019" name="Int. J. Syst. Evol. Microbiol.">
        <title>The Global Catalogue of Microorganisms (GCM) 10K type strain sequencing project: providing services to taxonomists for standard genome sequencing and annotation.</title>
        <authorList>
            <consortium name="The Broad Institute Genomics Platform"/>
            <consortium name="The Broad Institute Genome Sequencing Center for Infectious Disease"/>
            <person name="Wu L."/>
            <person name="Ma J."/>
        </authorList>
    </citation>
    <scope>NUCLEOTIDE SEQUENCE [LARGE SCALE GENOMIC DNA]</scope>
    <source>
        <strain evidence="8">JCM 17326</strain>
    </source>
</reference>
<dbReference type="Pfam" id="PF16859">
    <property type="entry name" value="TetR_C_11"/>
    <property type="match status" value="1"/>
</dbReference>
<dbReference type="PROSITE" id="PS01081">
    <property type="entry name" value="HTH_TETR_1"/>
    <property type="match status" value="1"/>
</dbReference>
<feature type="compositionally biased region" description="Low complexity" evidence="5">
    <location>
        <begin position="11"/>
        <end position="23"/>
    </location>
</feature>
<dbReference type="InterPro" id="IPR023772">
    <property type="entry name" value="DNA-bd_HTH_TetR-type_CS"/>
</dbReference>
<evidence type="ECO:0000256" key="5">
    <source>
        <dbReference type="SAM" id="MobiDB-lite"/>
    </source>
</evidence>
<keyword evidence="8" id="KW-1185">Reference proteome</keyword>
<accession>A0ABP6Z7F6</accession>
<evidence type="ECO:0000256" key="1">
    <source>
        <dbReference type="ARBA" id="ARBA00023015"/>
    </source>
</evidence>
<dbReference type="InterPro" id="IPR050109">
    <property type="entry name" value="HTH-type_TetR-like_transc_reg"/>
</dbReference>
<dbReference type="PANTHER" id="PTHR30055">
    <property type="entry name" value="HTH-TYPE TRANSCRIPTIONAL REGULATOR RUTR"/>
    <property type="match status" value="1"/>
</dbReference>
<dbReference type="PROSITE" id="PS50977">
    <property type="entry name" value="HTH_TETR_2"/>
    <property type="match status" value="1"/>
</dbReference>
<feature type="DNA-binding region" description="H-T-H motif" evidence="4">
    <location>
        <begin position="47"/>
        <end position="66"/>
    </location>
</feature>
<dbReference type="SUPFAM" id="SSF48498">
    <property type="entry name" value="Tetracyclin repressor-like, C-terminal domain"/>
    <property type="match status" value="1"/>
</dbReference>
<dbReference type="Proteomes" id="UP001500630">
    <property type="component" value="Unassembled WGS sequence"/>
</dbReference>
<dbReference type="SUPFAM" id="SSF46689">
    <property type="entry name" value="Homeodomain-like"/>
    <property type="match status" value="1"/>
</dbReference>
<feature type="region of interest" description="Disordered" evidence="5">
    <location>
        <begin position="1"/>
        <end position="23"/>
    </location>
</feature>
<evidence type="ECO:0000256" key="4">
    <source>
        <dbReference type="PROSITE-ProRule" id="PRU00335"/>
    </source>
</evidence>
<dbReference type="InterPro" id="IPR009057">
    <property type="entry name" value="Homeodomain-like_sf"/>
</dbReference>
<evidence type="ECO:0000256" key="2">
    <source>
        <dbReference type="ARBA" id="ARBA00023125"/>
    </source>
</evidence>
<evidence type="ECO:0000256" key="3">
    <source>
        <dbReference type="ARBA" id="ARBA00023163"/>
    </source>
</evidence>
<protein>
    <submittedName>
        <fullName evidence="7">TetR/AcrR family transcriptional regulator</fullName>
    </submittedName>
</protein>
<name>A0ABP6Z7F6_9ACTN</name>
<keyword evidence="3" id="KW-0804">Transcription</keyword>
<evidence type="ECO:0000313" key="7">
    <source>
        <dbReference type="EMBL" id="GAA3600196.1"/>
    </source>
</evidence>
<evidence type="ECO:0000313" key="8">
    <source>
        <dbReference type="Proteomes" id="UP001500630"/>
    </source>
</evidence>
<sequence>MTADDLESTGPAPAQRPAGRPRSAEADTAILTAALDLLIELGPVQTSIEQVARRAGVTRATVYRRFPDKTTLLVRTLEWANHDHDPGFTGWRDIEHMFGDWAAYLCVPRNRVLLRRIYATVDDYPELGSTYRSVNGGRRAAVVREILCRTRDLGLLPRDIDVDVVQELLSGAVMIHVGGHPDGESAEEIKTYFLRIMRQVGYRPPVAKGRERI</sequence>
<gene>
    <name evidence="7" type="ORF">GCM10022419_100310</name>
</gene>
<dbReference type="PANTHER" id="PTHR30055:SF148">
    <property type="entry name" value="TETR-FAMILY TRANSCRIPTIONAL REGULATOR"/>
    <property type="match status" value="1"/>
</dbReference>
<dbReference type="RefSeq" id="WP_345573099.1">
    <property type="nucleotide sequence ID" value="NZ_BAABDQ010000035.1"/>
</dbReference>
<dbReference type="EMBL" id="BAABDQ010000035">
    <property type="protein sequence ID" value="GAA3600196.1"/>
    <property type="molecule type" value="Genomic_DNA"/>
</dbReference>
<comment type="caution">
    <text evidence="7">The sequence shown here is derived from an EMBL/GenBank/DDBJ whole genome shotgun (WGS) entry which is preliminary data.</text>
</comment>
<proteinExistence type="predicted"/>
<dbReference type="InterPro" id="IPR011075">
    <property type="entry name" value="TetR_C"/>
</dbReference>
<organism evidence="7 8">
    <name type="scientific">Nonomuraea rosea</name>
    <dbReference type="NCBI Taxonomy" id="638574"/>
    <lineage>
        <taxon>Bacteria</taxon>
        <taxon>Bacillati</taxon>
        <taxon>Actinomycetota</taxon>
        <taxon>Actinomycetes</taxon>
        <taxon>Streptosporangiales</taxon>
        <taxon>Streptosporangiaceae</taxon>
        <taxon>Nonomuraea</taxon>
    </lineage>
</organism>